<feature type="region of interest" description="Disordered" evidence="1">
    <location>
        <begin position="82"/>
        <end position="110"/>
    </location>
</feature>
<accession>A0A840BNP9</accession>
<keyword evidence="3" id="KW-1185">Reference proteome</keyword>
<dbReference type="EMBL" id="JACIET010000001">
    <property type="protein sequence ID" value="MBB4012087.1"/>
    <property type="molecule type" value="Genomic_DNA"/>
</dbReference>
<gene>
    <name evidence="2" type="ORF">GGR36_001395</name>
</gene>
<evidence type="ECO:0000256" key="1">
    <source>
        <dbReference type="SAM" id="MobiDB-lite"/>
    </source>
</evidence>
<feature type="compositionally biased region" description="Polar residues" evidence="1">
    <location>
        <begin position="1"/>
        <end position="16"/>
    </location>
</feature>
<evidence type="ECO:0000313" key="2">
    <source>
        <dbReference type="EMBL" id="MBB4012087.1"/>
    </source>
</evidence>
<evidence type="ECO:0000313" key="3">
    <source>
        <dbReference type="Proteomes" id="UP000561045"/>
    </source>
</evidence>
<protein>
    <recommendedName>
        <fullName evidence="4">VCBS repeat-containing protein</fullName>
    </recommendedName>
</protein>
<organism evidence="2 3">
    <name type="scientific">Niveibacterium umoris</name>
    <dbReference type="NCBI Taxonomy" id="1193620"/>
    <lineage>
        <taxon>Bacteria</taxon>
        <taxon>Pseudomonadati</taxon>
        <taxon>Pseudomonadota</taxon>
        <taxon>Betaproteobacteria</taxon>
        <taxon>Rhodocyclales</taxon>
        <taxon>Rhodocyclaceae</taxon>
        <taxon>Niveibacterium</taxon>
    </lineage>
</organism>
<name>A0A840BNP9_9RHOO</name>
<dbReference type="AlphaFoldDB" id="A0A840BNP9"/>
<reference evidence="2 3" key="1">
    <citation type="submission" date="2020-08" db="EMBL/GenBank/DDBJ databases">
        <title>Genomic Encyclopedia of Type Strains, Phase IV (KMG-IV): sequencing the most valuable type-strain genomes for metagenomic binning, comparative biology and taxonomic classification.</title>
        <authorList>
            <person name="Goeker M."/>
        </authorList>
    </citation>
    <scope>NUCLEOTIDE SEQUENCE [LARGE SCALE GENOMIC DNA]</scope>
    <source>
        <strain evidence="2 3">DSM 106739</strain>
    </source>
</reference>
<feature type="region of interest" description="Disordered" evidence="1">
    <location>
        <begin position="1"/>
        <end position="52"/>
    </location>
</feature>
<comment type="caution">
    <text evidence="2">The sequence shown here is derived from an EMBL/GenBank/DDBJ whole genome shotgun (WGS) entry which is preliminary data.</text>
</comment>
<dbReference type="Proteomes" id="UP000561045">
    <property type="component" value="Unassembled WGS sequence"/>
</dbReference>
<dbReference type="PANTHER" id="PTHR39431">
    <property type="entry name" value="FRPA/C-RELATED PROTEIN"/>
    <property type="match status" value="1"/>
</dbReference>
<proteinExistence type="predicted"/>
<sequence length="332" mass="34604">MLSDSARTQLRLSQQDRGQRPPAQLPADTTAHGQTDTASVKPADDKSDPGLPKELQILKDIIEAMTGRKVQFFTSADLTGAAPGDATSSSDASTPPAAAGSQAQGAAPQRAGWGIEFTSKQVSEEYERTSFSAKGSVSLADGRSVTFDLSLSMERYQRQETSVSISAGDPPVKDPIVLQLDRSTISATGESIRFDLSGTGSTDKLPLLTGAAYLALDRNGNGKIDNGTELFGPQTSDGFGELANLDTDGNGWIDEADAAYSALRLWQPASQGQGTLETLQQAGVGALYLGSTATPFTLKDGANNTLGAVRASGVYLKESGEVAAIQQIDVAA</sequence>
<dbReference type="RefSeq" id="WP_183633519.1">
    <property type="nucleotide sequence ID" value="NZ_BAABLE010000011.1"/>
</dbReference>
<dbReference type="PANTHER" id="PTHR39431:SF1">
    <property type="entry name" value="FRPA_C-RELATED PROTEIN"/>
    <property type="match status" value="1"/>
</dbReference>
<evidence type="ECO:0008006" key="4">
    <source>
        <dbReference type="Google" id="ProtNLM"/>
    </source>
</evidence>